<organism evidence="1 2">
    <name type="scientific">Rhizopus stolonifer</name>
    <name type="common">Rhizopus nigricans</name>
    <dbReference type="NCBI Taxonomy" id="4846"/>
    <lineage>
        <taxon>Eukaryota</taxon>
        <taxon>Fungi</taxon>
        <taxon>Fungi incertae sedis</taxon>
        <taxon>Mucoromycota</taxon>
        <taxon>Mucoromycotina</taxon>
        <taxon>Mucoromycetes</taxon>
        <taxon>Mucorales</taxon>
        <taxon>Mucorineae</taxon>
        <taxon>Rhizopodaceae</taxon>
        <taxon>Rhizopus</taxon>
    </lineage>
</organism>
<keyword evidence="2" id="KW-1185">Reference proteome</keyword>
<evidence type="ECO:0000313" key="2">
    <source>
        <dbReference type="Proteomes" id="UP000253551"/>
    </source>
</evidence>
<dbReference type="Proteomes" id="UP000253551">
    <property type="component" value="Unassembled WGS sequence"/>
</dbReference>
<sequence length="304" mass="34696">MDAYNLGDSLGKVVLGPNGCSQIMEEKSGHFLTRLIIEHAKLVNHERLDPNAGSLRSRVDSGYESFSSKTYYDSYVEHHPLCKSEGTQARAKFYRRAISKTHQTAFDWIDNTEGVQSMLDDDYKIIPDPPEKPWISIFTSQEALELSGTEMKEPSTLYRILREAVKPPVVIPLDPFAESYLFNKSTSNRAESQIHGAFHQFLSLQARTDRLTSNNTEDKSNPLKKLNSSLSHLKLNIKKYRSRHDLSEESVMSESTMINDSNIVEPEYVNMQQQHQKHNLHNMKSAMKKIIKVAGDRKNNKVLL</sequence>
<proteinExistence type="predicted"/>
<accession>A0A367IKW3</accession>
<comment type="caution">
    <text evidence="1">The sequence shown here is derived from an EMBL/GenBank/DDBJ whole genome shotgun (WGS) entry which is preliminary data.</text>
</comment>
<reference evidence="1 2" key="1">
    <citation type="journal article" date="2018" name="G3 (Bethesda)">
        <title>Phylogenetic and Phylogenomic Definition of Rhizopus Species.</title>
        <authorList>
            <person name="Gryganskyi A.P."/>
            <person name="Golan J."/>
            <person name="Dolatabadi S."/>
            <person name="Mondo S."/>
            <person name="Robb S."/>
            <person name="Idnurm A."/>
            <person name="Muszewska A."/>
            <person name="Steczkiewicz K."/>
            <person name="Masonjones S."/>
            <person name="Liao H.L."/>
            <person name="Gajdeczka M.T."/>
            <person name="Anike F."/>
            <person name="Vuek A."/>
            <person name="Anishchenko I.M."/>
            <person name="Voigt K."/>
            <person name="de Hoog G.S."/>
            <person name="Smith M.E."/>
            <person name="Heitman J."/>
            <person name="Vilgalys R."/>
            <person name="Stajich J.E."/>
        </authorList>
    </citation>
    <scope>NUCLEOTIDE SEQUENCE [LARGE SCALE GENOMIC DNA]</scope>
    <source>
        <strain evidence="1 2">LSU 92-RS-03</strain>
    </source>
</reference>
<name>A0A367IKW3_RHIST</name>
<protein>
    <submittedName>
        <fullName evidence="1">Uncharacterized protein</fullName>
    </submittedName>
</protein>
<dbReference type="EMBL" id="PJQM01007338">
    <property type="protein sequence ID" value="RCH78315.1"/>
    <property type="molecule type" value="Genomic_DNA"/>
</dbReference>
<dbReference type="AlphaFoldDB" id="A0A367IKW3"/>
<evidence type="ECO:0000313" key="1">
    <source>
        <dbReference type="EMBL" id="RCH78315.1"/>
    </source>
</evidence>
<gene>
    <name evidence="1" type="ORF">CU098_003953</name>
</gene>
<dbReference type="OrthoDB" id="2218807at2759"/>